<dbReference type="Proteomes" id="UP000799438">
    <property type="component" value="Unassembled WGS sequence"/>
</dbReference>
<accession>A0A6A6BLC1</accession>
<proteinExistence type="predicted"/>
<dbReference type="AlphaFoldDB" id="A0A6A6BLC1"/>
<evidence type="ECO:0000313" key="2">
    <source>
        <dbReference type="Proteomes" id="UP000799438"/>
    </source>
</evidence>
<dbReference type="EMBL" id="ML995478">
    <property type="protein sequence ID" value="KAF2144919.1"/>
    <property type="molecule type" value="Genomic_DNA"/>
</dbReference>
<reference evidence="1" key="1">
    <citation type="journal article" date="2020" name="Stud. Mycol.">
        <title>101 Dothideomycetes genomes: a test case for predicting lifestyles and emergence of pathogens.</title>
        <authorList>
            <person name="Haridas S."/>
            <person name="Albert R."/>
            <person name="Binder M."/>
            <person name="Bloem J."/>
            <person name="Labutti K."/>
            <person name="Salamov A."/>
            <person name="Andreopoulos B."/>
            <person name="Baker S."/>
            <person name="Barry K."/>
            <person name="Bills G."/>
            <person name="Bluhm B."/>
            <person name="Cannon C."/>
            <person name="Castanera R."/>
            <person name="Culley D."/>
            <person name="Daum C."/>
            <person name="Ezra D."/>
            <person name="Gonzalez J."/>
            <person name="Henrissat B."/>
            <person name="Kuo A."/>
            <person name="Liang C."/>
            <person name="Lipzen A."/>
            <person name="Lutzoni F."/>
            <person name="Magnuson J."/>
            <person name="Mondo S."/>
            <person name="Nolan M."/>
            <person name="Ohm R."/>
            <person name="Pangilinan J."/>
            <person name="Park H.-J."/>
            <person name="Ramirez L."/>
            <person name="Alfaro M."/>
            <person name="Sun H."/>
            <person name="Tritt A."/>
            <person name="Yoshinaga Y."/>
            <person name="Zwiers L.-H."/>
            <person name="Turgeon B."/>
            <person name="Goodwin S."/>
            <person name="Spatafora J."/>
            <person name="Crous P."/>
            <person name="Grigoriev I."/>
        </authorList>
    </citation>
    <scope>NUCLEOTIDE SEQUENCE</scope>
    <source>
        <strain evidence="1">CBS 121167</strain>
    </source>
</reference>
<dbReference type="GeneID" id="54292791"/>
<sequence>MVRCCCCVAFALFCGCRLGLLAFSWRMVRFADLLFSFRFFLCFGFLSGYGRGPALLHYRSASLFSSALTPGSACCLYSRSLSLSLSRSLSIVHSHTRLVLLPIKLAHSLLVLLQNEAFPSPSRPRGHFPRCRAAVHIC</sequence>
<dbReference type="RefSeq" id="XP_033400631.1">
    <property type="nucleotide sequence ID" value="XM_033535297.1"/>
</dbReference>
<dbReference type="PROSITE" id="PS51257">
    <property type="entry name" value="PROKAR_LIPOPROTEIN"/>
    <property type="match status" value="1"/>
</dbReference>
<keyword evidence="2" id="KW-1185">Reference proteome</keyword>
<evidence type="ECO:0000313" key="1">
    <source>
        <dbReference type="EMBL" id="KAF2144919.1"/>
    </source>
</evidence>
<name>A0A6A6BLC1_9PEZI</name>
<protein>
    <submittedName>
        <fullName evidence="1">Uncharacterized protein</fullName>
    </submittedName>
</protein>
<gene>
    <name evidence="1" type="ORF">K452DRAFT_132175</name>
</gene>
<organism evidence="1 2">
    <name type="scientific">Aplosporella prunicola CBS 121167</name>
    <dbReference type="NCBI Taxonomy" id="1176127"/>
    <lineage>
        <taxon>Eukaryota</taxon>
        <taxon>Fungi</taxon>
        <taxon>Dikarya</taxon>
        <taxon>Ascomycota</taxon>
        <taxon>Pezizomycotina</taxon>
        <taxon>Dothideomycetes</taxon>
        <taxon>Dothideomycetes incertae sedis</taxon>
        <taxon>Botryosphaeriales</taxon>
        <taxon>Aplosporellaceae</taxon>
        <taxon>Aplosporella</taxon>
    </lineage>
</organism>